<gene>
    <name evidence="18" type="ORF">ACFQZX_14095</name>
</gene>
<dbReference type="Gene3D" id="3.20.19.10">
    <property type="entry name" value="Aconitase, domain 4"/>
    <property type="match status" value="1"/>
</dbReference>
<evidence type="ECO:0000256" key="2">
    <source>
        <dbReference type="ARBA" id="ARBA00004717"/>
    </source>
</evidence>
<organism evidence="18 19">
    <name type="scientific">Mucilaginibacter litoreus</name>
    <dbReference type="NCBI Taxonomy" id="1048221"/>
    <lineage>
        <taxon>Bacteria</taxon>
        <taxon>Pseudomonadati</taxon>
        <taxon>Bacteroidota</taxon>
        <taxon>Sphingobacteriia</taxon>
        <taxon>Sphingobacteriales</taxon>
        <taxon>Sphingobacteriaceae</taxon>
        <taxon>Mucilaginibacter</taxon>
    </lineage>
</organism>
<comment type="catalytic activity">
    <reaction evidence="12">
        <text>citrate = D-threo-isocitrate</text>
        <dbReference type="Rhea" id="RHEA:10336"/>
        <dbReference type="ChEBI" id="CHEBI:15562"/>
        <dbReference type="ChEBI" id="CHEBI:16947"/>
        <dbReference type="EC" id="4.2.1.3"/>
    </reaction>
</comment>
<name>A0ABW3AUX9_9SPHI</name>
<dbReference type="PANTHER" id="PTHR43160">
    <property type="entry name" value="ACONITATE HYDRATASE B"/>
    <property type="match status" value="1"/>
</dbReference>
<evidence type="ECO:0000256" key="5">
    <source>
        <dbReference type="ARBA" id="ARBA00019378"/>
    </source>
</evidence>
<comment type="caution">
    <text evidence="18">The sequence shown here is derived from an EMBL/GenBank/DDBJ whole genome shotgun (WGS) entry which is preliminary data.</text>
</comment>
<evidence type="ECO:0000256" key="10">
    <source>
        <dbReference type="ARBA" id="ARBA00023014"/>
    </source>
</evidence>
<dbReference type="Proteomes" id="UP001597010">
    <property type="component" value="Unassembled WGS sequence"/>
</dbReference>
<dbReference type="InterPro" id="IPR000573">
    <property type="entry name" value="AconitaseA/IPMdHydase_ssu_swvl"/>
</dbReference>
<evidence type="ECO:0000259" key="17">
    <source>
        <dbReference type="Pfam" id="PF00694"/>
    </source>
</evidence>
<proteinExistence type="inferred from homology"/>
<dbReference type="InterPro" id="IPR015928">
    <property type="entry name" value="Aconitase/3IPM_dehydase_swvl"/>
</dbReference>
<comment type="cofactor">
    <cofactor evidence="1">
        <name>[4Fe-4S] cluster</name>
        <dbReference type="ChEBI" id="CHEBI:49883"/>
    </cofactor>
</comment>
<dbReference type="Pfam" id="PF00694">
    <property type="entry name" value="Aconitase_C"/>
    <property type="match status" value="1"/>
</dbReference>
<dbReference type="PROSITE" id="PS00450">
    <property type="entry name" value="ACONITASE_1"/>
    <property type="match status" value="1"/>
</dbReference>
<dbReference type="PANTHER" id="PTHR43160:SF3">
    <property type="entry name" value="ACONITATE HYDRATASE, MITOCHONDRIAL"/>
    <property type="match status" value="1"/>
</dbReference>
<evidence type="ECO:0000259" key="16">
    <source>
        <dbReference type="Pfam" id="PF00330"/>
    </source>
</evidence>
<dbReference type="Gene3D" id="3.40.1060.10">
    <property type="entry name" value="Aconitase, Domain 2"/>
    <property type="match status" value="1"/>
</dbReference>
<dbReference type="InterPro" id="IPR001030">
    <property type="entry name" value="Acoase/IPM_deHydtase_lsu_aba"/>
</dbReference>
<evidence type="ECO:0000256" key="1">
    <source>
        <dbReference type="ARBA" id="ARBA00001966"/>
    </source>
</evidence>
<dbReference type="NCBIfam" id="NF005558">
    <property type="entry name" value="PRK07229.1"/>
    <property type="match status" value="1"/>
</dbReference>
<evidence type="ECO:0000256" key="9">
    <source>
        <dbReference type="ARBA" id="ARBA00023004"/>
    </source>
</evidence>
<evidence type="ECO:0000256" key="11">
    <source>
        <dbReference type="ARBA" id="ARBA00023239"/>
    </source>
</evidence>
<protein>
    <recommendedName>
        <fullName evidence="5">Aconitate hydratase A</fullName>
        <ecNumber evidence="4">4.2.1.3</ecNumber>
    </recommendedName>
    <alternativeName>
        <fullName evidence="13">Citrate hydro-lyase</fullName>
    </alternativeName>
    <alternativeName>
        <fullName evidence="15">Iron-responsive protein-like</fullName>
    </alternativeName>
    <alternativeName>
        <fullName evidence="14">RNA-binding protein</fullName>
    </alternativeName>
</protein>
<evidence type="ECO:0000256" key="7">
    <source>
        <dbReference type="ARBA" id="ARBA00022723"/>
    </source>
</evidence>
<keyword evidence="10" id="KW-0411">Iron-sulfur</keyword>
<dbReference type="InterPro" id="IPR018136">
    <property type="entry name" value="Aconitase_4Fe-4S_BS"/>
</dbReference>
<evidence type="ECO:0000256" key="3">
    <source>
        <dbReference type="ARBA" id="ARBA00007185"/>
    </source>
</evidence>
<evidence type="ECO:0000256" key="12">
    <source>
        <dbReference type="ARBA" id="ARBA00023501"/>
    </source>
</evidence>
<evidence type="ECO:0000256" key="8">
    <source>
        <dbReference type="ARBA" id="ARBA00022946"/>
    </source>
</evidence>
<keyword evidence="19" id="KW-1185">Reference proteome</keyword>
<keyword evidence="9" id="KW-0408">Iron</keyword>
<dbReference type="Gene3D" id="3.30.499.10">
    <property type="entry name" value="Aconitase, domain 3"/>
    <property type="match status" value="2"/>
</dbReference>
<evidence type="ECO:0000256" key="6">
    <source>
        <dbReference type="ARBA" id="ARBA00022532"/>
    </source>
</evidence>
<evidence type="ECO:0000256" key="13">
    <source>
        <dbReference type="ARBA" id="ARBA00029682"/>
    </source>
</evidence>
<dbReference type="NCBIfam" id="TIGR01340">
    <property type="entry name" value="aconitase_mito"/>
    <property type="match status" value="1"/>
</dbReference>
<keyword evidence="11 18" id="KW-0456">Lyase</keyword>
<evidence type="ECO:0000256" key="4">
    <source>
        <dbReference type="ARBA" id="ARBA00012926"/>
    </source>
</evidence>
<dbReference type="EC" id="4.2.1.3" evidence="4"/>
<dbReference type="CDD" id="cd01584">
    <property type="entry name" value="AcnA_Mitochondrial"/>
    <property type="match status" value="1"/>
</dbReference>
<sequence>MAFDIDMIKKVYDRYSTRVDAARKATGKPLTLTEKILYAHLSAGDAQKAFERGTDYVDFAPDRVAMQDATAQMALLQFMQAGRPQVAVPSTVHCDHLIQAKVGAVADLNTAVDINREVYDFLSSVSDKYGIGFWKAGAGIIHQVVLENYAFPGGMMIGTDSHTPNAGGLGMVAIGVGGADACDVMAGLPWELKFPKLLGVKLTGKLSGWTSAKDVILRVAGILTVKGGTGFIVEYFGEGARSMSATGKATICNMGAEIGATTSIFGYDEKAADYLRGTKRGDIADMADAIAEHLTGDEDVYANPEQYFDQVIEINLSELEPHVNGPFTPDLAWPISKFAQAVKENNWPEKLEVGLIGSCTNSSYEDITRSASIAQQAIDKDLVTKAEFTITPGSEQVRYTVERDGYLDTFAQMGGVVLANACGPCIGQWARHTDDPTRKNSIITSFNRNFAKRQDGNPNTHAFVASPEIVTAFAIAGDLTFNPLTDTLTNKNGEQVKLDEPQGIEMPVRGYAVEDAGYQAPAEDGSQVQVIVSPTSSRLQLLEPFTPWEGTDITGLRLLIKAKGKCTTDHISMAGPWLKFRGHLDNISNNMLIGAINYFNNTADSVKNELTGEYGPVPATQRDYKAAGIGTVVVGDENYGEGSSREHAAMEPRHLGVRAILVKSFARIHETNLKKQGMLAITFADSNDYDKIQEDDVIDITGLTTFAPGQQLTVVLHHKDGSTESFPVNHTYNAQQIEWFKAGGALNIIRRQMAS</sequence>
<keyword evidence="7" id="KW-0479">Metal-binding</keyword>
<dbReference type="GO" id="GO:0003994">
    <property type="term" value="F:aconitate hydratase activity"/>
    <property type="evidence" value="ECO:0007669"/>
    <property type="project" value="UniProtKB-EC"/>
</dbReference>
<feature type="domain" description="Aconitase A/isopropylmalate dehydratase small subunit swivel" evidence="17">
    <location>
        <begin position="558"/>
        <end position="685"/>
    </location>
</feature>
<dbReference type="InterPro" id="IPR036008">
    <property type="entry name" value="Aconitase_4Fe-4S_dom"/>
</dbReference>
<dbReference type="Pfam" id="PF00330">
    <property type="entry name" value="Aconitase"/>
    <property type="match status" value="1"/>
</dbReference>
<dbReference type="InterPro" id="IPR015931">
    <property type="entry name" value="Acnase/IPM_dHydase_lsu_aba_1/3"/>
</dbReference>
<feature type="domain" description="Aconitase/3-isopropylmalate dehydratase large subunit alpha/beta/alpha" evidence="16">
    <location>
        <begin position="34"/>
        <end position="477"/>
    </location>
</feature>
<keyword evidence="8" id="KW-0809">Transit peptide</keyword>
<dbReference type="InterPro" id="IPR006248">
    <property type="entry name" value="Aconitase_mito-like"/>
</dbReference>
<evidence type="ECO:0000256" key="14">
    <source>
        <dbReference type="ARBA" id="ARBA00031081"/>
    </source>
</evidence>
<comment type="similarity">
    <text evidence="3">Belongs to the aconitase/IPM isomerase family.</text>
</comment>
<comment type="pathway">
    <text evidence="2">Carbohydrate metabolism; tricarboxylic acid cycle; isocitrate from oxaloacetate: step 2/2.</text>
</comment>
<reference evidence="19" key="1">
    <citation type="journal article" date="2019" name="Int. J. Syst. Evol. Microbiol.">
        <title>The Global Catalogue of Microorganisms (GCM) 10K type strain sequencing project: providing services to taxonomists for standard genome sequencing and annotation.</title>
        <authorList>
            <consortium name="The Broad Institute Genomics Platform"/>
            <consortium name="The Broad Institute Genome Sequencing Center for Infectious Disease"/>
            <person name="Wu L."/>
            <person name="Ma J."/>
        </authorList>
    </citation>
    <scope>NUCLEOTIDE SEQUENCE [LARGE SCALE GENOMIC DNA]</scope>
    <source>
        <strain evidence="19">CCUG 61484</strain>
    </source>
</reference>
<evidence type="ECO:0000313" key="19">
    <source>
        <dbReference type="Proteomes" id="UP001597010"/>
    </source>
</evidence>
<dbReference type="PROSITE" id="PS01244">
    <property type="entry name" value="ACONITASE_2"/>
    <property type="match status" value="1"/>
</dbReference>
<dbReference type="RefSeq" id="WP_377116425.1">
    <property type="nucleotide sequence ID" value="NZ_JBHTHZ010000013.1"/>
</dbReference>
<dbReference type="InterPro" id="IPR015932">
    <property type="entry name" value="Aconitase_dom2"/>
</dbReference>
<evidence type="ECO:0000256" key="15">
    <source>
        <dbReference type="ARBA" id="ARBA00031977"/>
    </source>
</evidence>
<accession>A0ABW3AUX9</accession>
<dbReference type="EMBL" id="JBHTHZ010000013">
    <property type="protein sequence ID" value="MFD0794753.1"/>
    <property type="molecule type" value="Genomic_DNA"/>
</dbReference>
<dbReference type="SUPFAM" id="SSF52016">
    <property type="entry name" value="LeuD/IlvD-like"/>
    <property type="match status" value="1"/>
</dbReference>
<dbReference type="SUPFAM" id="SSF53732">
    <property type="entry name" value="Aconitase iron-sulfur domain"/>
    <property type="match status" value="1"/>
</dbReference>
<evidence type="ECO:0000313" key="18">
    <source>
        <dbReference type="EMBL" id="MFD0794753.1"/>
    </source>
</evidence>
<dbReference type="PRINTS" id="PR00415">
    <property type="entry name" value="ACONITASE"/>
</dbReference>
<keyword evidence="6" id="KW-0816">Tricarboxylic acid cycle</keyword>
<dbReference type="InterPro" id="IPR050926">
    <property type="entry name" value="Aconitase/IPM_isomerase"/>
</dbReference>